<dbReference type="Proteomes" id="UP000007875">
    <property type="component" value="Unassembled WGS sequence"/>
</dbReference>
<dbReference type="Gene3D" id="3.40.50.410">
    <property type="entry name" value="von Willebrand factor, type A domain"/>
    <property type="match status" value="1"/>
</dbReference>
<dbReference type="InterPro" id="IPR051266">
    <property type="entry name" value="CLCR"/>
</dbReference>
<dbReference type="PROSITE" id="PS50234">
    <property type="entry name" value="VWFA"/>
    <property type="match status" value="1"/>
</dbReference>
<dbReference type="InParanoid" id="H2Z1I3"/>
<dbReference type="STRING" id="51511.ENSCSAVP00000011445"/>
<accession>H2Z1I3</accession>
<dbReference type="NCBIfam" id="NF041940">
    <property type="entry name" value="choice_anch_X"/>
    <property type="match status" value="1"/>
</dbReference>
<dbReference type="HOGENOM" id="CLU_005812_0_1_1"/>
<dbReference type="InterPro" id="IPR013642">
    <property type="entry name" value="CLCA_N"/>
</dbReference>
<sequence>MYFCYAVALYCLVERANTSYMTFSNNGYNDLLIAIHPDLKEDENLIKKIKDKFSDASDVLYMSTKKRAFFRSIKILVPDSWDQGEYSEDENLSFETADIRVVSTRNGDNIPFSMSSPWCAAQGFYLTFTDKYLTQRSLTSRLGLLFYSPGKTIVHEWAHYRWGVGDEYPFHHDERFYLDSNKKIQPVRCSINIPVTLKNCRWNPKTKQPNWDCVFKIGKSVNNNNYASIMSYAYLPTVVHFCENNPSDKNLLHNREAPVSHNRKCNRLGTWDVMMMSEDFRSNRNPPNTRIVSRTPEFSLWQQKKARRYTLVLDVSVSMEEEGRLQKMTKAVVLFILETTVYDSISVVVFARTGSVVVPMTKVSDIGVKLDIIRQLPLSIRRGGTCIMCGLVSALSVVRDNSGSCGNIVVFTDGMNNRRPYFNPGPQLIKKKCVINAIFMNMADPTLRELAVRSKGRHFFLKDESSMRNFFIPFLKQLKEPHGATKENSKEVHDDVFDVTPDTTEEGIFHISPGLGNQTILTFSWSASSVPPSMVVYDPVETNCTEIGKTELTNFKILRFTIEGIAEPGNWRYSVKSSTNDNIVVSATSKPSDESYMPVVIDIETKEVNTSYGSAFVISARVSQNSVPVIGLKAVARLDKPDTTIDEIELFDNGGNADEIKSDGIYSGYFFTLSANGHYSVEVY</sequence>
<dbReference type="PANTHER" id="PTHR10579">
    <property type="entry name" value="CALCIUM-ACTIVATED CHLORIDE CHANNEL REGULATOR"/>
    <property type="match status" value="1"/>
</dbReference>
<name>H2Z1I3_CIOSA</name>
<proteinExistence type="predicted"/>
<dbReference type="Pfam" id="PF13519">
    <property type="entry name" value="VWA_2"/>
    <property type="match status" value="1"/>
</dbReference>
<dbReference type="SUPFAM" id="SSF53300">
    <property type="entry name" value="vWA-like"/>
    <property type="match status" value="1"/>
</dbReference>
<dbReference type="InterPro" id="IPR002035">
    <property type="entry name" value="VWF_A"/>
</dbReference>
<evidence type="ECO:0000313" key="2">
    <source>
        <dbReference type="Ensembl" id="ENSCSAVP00000011445.1"/>
    </source>
</evidence>
<dbReference type="SMART" id="SM00327">
    <property type="entry name" value="VWA"/>
    <property type="match status" value="1"/>
</dbReference>
<dbReference type="OMA" id="SANGHYS"/>
<dbReference type="InterPro" id="IPR036465">
    <property type="entry name" value="vWFA_dom_sf"/>
</dbReference>
<organism evidence="2 3">
    <name type="scientific">Ciona savignyi</name>
    <name type="common">Pacific transparent sea squirt</name>
    <dbReference type="NCBI Taxonomy" id="51511"/>
    <lineage>
        <taxon>Eukaryota</taxon>
        <taxon>Metazoa</taxon>
        <taxon>Chordata</taxon>
        <taxon>Tunicata</taxon>
        <taxon>Ascidiacea</taxon>
        <taxon>Phlebobranchia</taxon>
        <taxon>Cionidae</taxon>
        <taxon>Ciona</taxon>
    </lineage>
</organism>
<dbReference type="CDD" id="cd00198">
    <property type="entry name" value="vWFA"/>
    <property type="match status" value="1"/>
</dbReference>
<evidence type="ECO:0000259" key="1">
    <source>
        <dbReference type="PROSITE" id="PS50234"/>
    </source>
</evidence>
<feature type="domain" description="VWFA" evidence="1">
    <location>
        <begin position="308"/>
        <end position="478"/>
    </location>
</feature>
<dbReference type="PANTHER" id="PTHR10579:SF172">
    <property type="entry name" value="CALCIUM-ACTIVATED CHLORIDE CHANNEL REGULATOR 4 PRECURSOR-RELATED"/>
    <property type="match status" value="1"/>
</dbReference>
<dbReference type="Ensembl" id="ENSCSAVT00000011578.1">
    <property type="protein sequence ID" value="ENSCSAVP00000011445.1"/>
    <property type="gene ID" value="ENSCSAVG00000006704.1"/>
</dbReference>
<keyword evidence="3" id="KW-1185">Reference proteome</keyword>
<dbReference type="GeneTree" id="ENSGT00940000165580"/>
<dbReference type="eggNOG" id="ENOG502QRRD">
    <property type="taxonomic scope" value="Eukaryota"/>
</dbReference>
<reference evidence="3" key="1">
    <citation type="submission" date="2003-08" db="EMBL/GenBank/DDBJ databases">
        <authorList>
            <person name="Birren B."/>
            <person name="Nusbaum C."/>
            <person name="Abebe A."/>
            <person name="Abouelleil A."/>
            <person name="Adekoya E."/>
            <person name="Ait-zahra M."/>
            <person name="Allen N."/>
            <person name="Allen T."/>
            <person name="An P."/>
            <person name="Anderson M."/>
            <person name="Anderson S."/>
            <person name="Arachchi H."/>
            <person name="Armbruster J."/>
            <person name="Bachantsang P."/>
            <person name="Baldwin J."/>
            <person name="Barry A."/>
            <person name="Bayul T."/>
            <person name="Blitshsteyn B."/>
            <person name="Bloom T."/>
            <person name="Blye J."/>
            <person name="Boguslavskiy L."/>
            <person name="Borowsky M."/>
            <person name="Boukhgalter B."/>
            <person name="Brunache A."/>
            <person name="Butler J."/>
            <person name="Calixte N."/>
            <person name="Calvo S."/>
            <person name="Camarata J."/>
            <person name="Campo K."/>
            <person name="Chang J."/>
            <person name="Cheshatsang Y."/>
            <person name="Citroen M."/>
            <person name="Collymore A."/>
            <person name="Considine T."/>
            <person name="Cook A."/>
            <person name="Cooke P."/>
            <person name="Corum B."/>
            <person name="Cuomo C."/>
            <person name="David R."/>
            <person name="Dawoe T."/>
            <person name="Degray S."/>
            <person name="Dodge S."/>
            <person name="Dooley K."/>
            <person name="Dorje P."/>
            <person name="Dorjee K."/>
            <person name="Dorris L."/>
            <person name="Duffey N."/>
            <person name="Dupes A."/>
            <person name="Elkins T."/>
            <person name="Engels R."/>
            <person name="Erickson J."/>
            <person name="Farina A."/>
            <person name="Faro S."/>
            <person name="Ferreira P."/>
            <person name="Fischer H."/>
            <person name="Fitzgerald M."/>
            <person name="Foley K."/>
            <person name="Gage D."/>
            <person name="Galagan J."/>
            <person name="Gearin G."/>
            <person name="Gnerre S."/>
            <person name="Gnirke A."/>
            <person name="Goyette A."/>
            <person name="Graham J."/>
            <person name="Grandbois E."/>
            <person name="Gyaltsen K."/>
            <person name="Hafez N."/>
            <person name="Hagopian D."/>
            <person name="Hagos B."/>
            <person name="Hall J."/>
            <person name="Hatcher B."/>
            <person name="Heller A."/>
            <person name="Higgins H."/>
            <person name="Honan T."/>
            <person name="Horn A."/>
            <person name="Houde N."/>
            <person name="Hughes L."/>
            <person name="Hulme W."/>
            <person name="Husby E."/>
            <person name="Iliev I."/>
            <person name="Jaffe D."/>
            <person name="Jones C."/>
            <person name="Kamal M."/>
            <person name="Kamat A."/>
            <person name="Kamvysselis M."/>
            <person name="Karlsson E."/>
            <person name="Kells C."/>
            <person name="Kieu A."/>
            <person name="Kisner P."/>
            <person name="Kodira C."/>
            <person name="Kulbokas E."/>
            <person name="Labutti K."/>
            <person name="Lama D."/>
            <person name="Landers T."/>
            <person name="Leger J."/>
            <person name="Levine S."/>
            <person name="Lewis D."/>
            <person name="Lewis T."/>
            <person name="Lindblad-toh K."/>
            <person name="Liu X."/>
            <person name="Lokyitsang T."/>
            <person name="Lokyitsang Y."/>
            <person name="Lucien O."/>
            <person name="Lui A."/>
            <person name="Ma L.J."/>
            <person name="Mabbitt R."/>
            <person name="Macdonald J."/>
            <person name="Maclean C."/>
            <person name="Major J."/>
            <person name="Manning J."/>
            <person name="Marabella R."/>
            <person name="Maru K."/>
            <person name="Matthews C."/>
            <person name="Mauceli E."/>
            <person name="Mccarthy M."/>
            <person name="Mcdonough S."/>
            <person name="Mcghee T."/>
            <person name="Meldrim J."/>
            <person name="Meneus L."/>
            <person name="Mesirov J."/>
            <person name="Mihalev A."/>
            <person name="Mihova T."/>
            <person name="Mikkelsen T."/>
            <person name="Mlenga V."/>
            <person name="Moru K."/>
            <person name="Mozes J."/>
            <person name="Mulrain L."/>
            <person name="Munson G."/>
            <person name="Naylor J."/>
            <person name="Newes C."/>
            <person name="Nguyen C."/>
            <person name="Nguyen N."/>
            <person name="Nguyen T."/>
            <person name="Nicol R."/>
            <person name="Nielsen C."/>
            <person name="Nizzari M."/>
            <person name="Norbu C."/>
            <person name="Norbu N."/>
            <person name="O'donnell P."/>
            <person name="Okoawo O."/>
            <person name="O'leary S."/>
            <person name="Omotosho B."/>
            <person name="O'neill K."/>
            <person name="Osman S."/>
            <person name="Parker S."/>
            <person name="Perrin D."/>
            <person name="Phunkhang P."/>
            <person name="Piqani B."/>
            <person name="Purcell S."/>
            <person name="Rachupka T."/>
            <person name="Ramasamy U."/>
            <person name="Rameau R."/>
            <person name="Ray V."/>
            <person name="Raymond C."/>
            <person name="Retta R."/>
            <person name="Richardson S."/>
            <person name="Rise C."/>
            <person name="Rodriguez J."/>
            <person name="Rogers J."/>
            <person name="Rogov P."/>
            <person name="Rutman M."/>
            <person name="Schupbach R."/>
            <person name="Seaman C."/>
            <person name="Settipalli S."/>
            <person name="Sharpe T."/>
            <person name="Sheridan J."/>
            <person name="Sherpa N."/>
            <person name="Shi J."/>
            <person name="Smirnov S."/>
            <person name="Smith C."/>
            <person name="Sougnez C."/>
            <person name="Spencer B."/>
            <person name="Stalker J."/>
            <person name="Stange-thomann N."/>
            <person name="Stavropoulos S."/>
            <person name="Stetson K."/>
            <person name="Stone C."/>
            <person name="Stone S."/>
            <person name="Stubbs M."/>
            <person name="Talamas J."/>
            <person name="Tchuinga P."/>
            <person name="Tenzing P."/>
            <person name="Tesfaye S."/>
            <person name="Theodore J."/>
            <person name="Thoulutsang Y."/>
            <person name="Topham K."/>
            <person name="Towey S."/>
            <person name="Tsamla T."/>
            <person name="Tsomo N."/>
            <person name="Vallee D."/>
            <person name="Vassiliev H."/>
            <person name="Venkataraman V."/>
            <person name="Vinson J."/>
            <person name="Vo A."/>
            <person name="Wade C."/>
            <person name="Wang S."/>
            <person name="Wangchuk T."/>
            <person name="Wangdi T."/>
            <person name="Whittaker C."/>
            <person name="Wilkinson J."/>
            <person name="Wu Y."/>
            <person name="Wyman D."/>
            <person name="Yadav S."/>
            <person name="Yang S."/>
            <person name="Yang X."/>
            <person name="Yeager S."/>
            <person name="Yee E."/>
            <person name="Young G."/>
            <person name="Zainoun J."/>
            <person name="Zembeck L."/>
            <person name="Zimmer A."/>
            <person name="Zody M."/>
            <person name="Lander E."/>
        </authorList>
    </citation>
    <scope>NUCLEOTIDE SEQUENCE [LARGE SCALE GENOMIC DNA]</scope>
</reference>
<protein>
    <recommendedName>
        <fullName evidence="1">VWFA domain-containing protein</fullName>
    </recommendedName>
</protein>
<dbReference type="AlphaFoldDB" id="H2Z1I3"/>
<dbReference type="Pfam" id="PF08434">
    <property type="entry name" value="CLCA"/>
    <property type="match status" value="1"/>
</dbReference>
<reference evidence="2" key="3">
    <citation type="submission" date="2025-09" db="UniProtKB">
        <authorList>
            <consortium name="Ensembl"/>
        </authorList>
    </citation>
    <scope>IDENTIFICATION</scope>
</reference>
<evidence type="ECO:0000313" key="3">
    <source>
        <dbReference type="Proteomes" id="UP000007875"/>
    </source>
</evidence>
<reference evidence="2" key="2">
    <citation type="submission" date="2025-08" db="UniProtKB">
        <authorList>
            <consortium name="Ensembl"/>
        </authorList>
    </citation>
    <scope>IDENTIFICATION</scope>
</reference>